<dbReference type="EMBL" id="AOIN01000034">
    <property type="protein sequence ID" value="ELZ03182.1"/>
    <property type="molecule type" value="Genomic_DNA"/>
</dbReference>
<feature type="compositionally biased region" description="Acidic residues" evidence="1">
    <location>
        <begin position="17"/>
        <end position="43"/>
    </location>
</feature>
<comment type="caution">
    <text evidence="2">The sequence shown here is derived from an EMBL/GenBank/DDBJ whole genome shotgun (WGS) entry which is preliminary data.</text>
</comment>
<evidence type="ECO:0000313" key="3">
    <source>
        <dbReference type="Proteomes" id="UP000011693"/>
    </source>
</evidence>
<keyword evidence="3" id="KW-1185">Reference proteome</keyword>
<dbReference type="AlphaFoldDB" id="M0AXY7"/>
<dbReference type="Proteomes" id="UP000011693">
    <property type="component" value="Unassembled WGS sequence"/>
</dbReference>
<gene>
    <name evidence="2" type="ORF">C482_04149</name>
</gene>
<proteinExistence type="predicted"/>
<accession>M0AXY7</accession>
<reference evidence="2 3" key="1">
    <citation type="journal article" date="2014" name="PLoS Genet.">
        <title>Phylogenetically driven sequencing of extremely halophilic archaea reveals strategies for static and dynamic osmo-response.</title>
        <authorList>
            <person name="Becker E.A."/>
            <person name="Seitzer P.M."/>
            <person name="Tritt A."/>
            <person name="Larsen D."/>
            <person name="Krusor M."/>
            <person name="Yao A.I."/>
            <person name="Wu D."/>
            <person name="Madern D."/>
            <person name="Eisen J.A."/>
            <person name="Darling A.E."/>
            <person name="Facciotti M.T."/>
        </authorList>
    </citation>
    <scope>NUCLEOTIDE SEQUENCE [LARGE SCALE GENOMIC DNA]</scope>
    <source>
        <strain evidence="2 3">JCM 10990</strain>
    </source>
</reference>
<name>M0AXY7_9EURY</name>
<protein>
    <submittedName>
        <fullName evidence="2">Uncharacterized protein</fullName>
    </submittedName>
</protein>
<feature type="region of interest" description="Disordered" evidence="1">
    <location>
        <begin position="1"/>
        <end position="46"/>
    </location>
</feature>
<organism evidence="2 3">
    <name type="scientific">Natrialba chahannaoensis JCM 10990</name>
    <dbReference type="NCBI Taxonomy" id="1227492"/>
    <lineage>
        <taxon>Archaea</taxon>
        <taxon>Methanobacteriati</taxon>
        <taxon>Methanobacteriota</taxon>
        <taxon>Stenosarchaea group</taxon>
        <taxon>Halobacteria</taxon>
        <taxon>Halobacteriales</taxon>
        <taxon>Natrialbaceae</taxon>
        <taxon>Natrialba</taxon>
    </lineage>
</organism>
<sequence length="97" mass="10294">MELESERCVPDPLGESAEPDESGELGELGELDEPVSETPEEPDPASAFVADAGVNWNLFPLQSGQPESISLEPSGNVRPQFVHSCGISLSLSSLTVR</sequence>
<evidence type="ECO:0000256" key="1">
    <source>
        <dbReference type="SAM" id="MobiDB-lite"/>
    </source>
</evidence>
<dbReference type="STRING" id="1227492.C482_04149"/>
<dbReference type="PATRIC" id="fig|1227492.4.peg.799"/>
<evidence type="ECO:0000313" key="2">
    <source>
        <dbReference type="EMBL" id="ELZ03182.1"/>
    </source>
</evidence>